<keyword evidence="9" id="KW-0418">Kinase</keyword>
<evidence type="ECO:0000256" key="7">
    <source>
        <dbReference type="ARBA" id="ARBA00022679"/>
    </source>
</evidence>
<comment type="pathway">
    <text evidence="1">Cofactor metabolism; pyridoxal 5'-phosphate salvage; pyridoxamine 5'-phosphate from pyridoxamine: step 1/1.</text>
</comment>
<dbReference type="PANTHER" id="PTHR10534:SF2">
    <property type="entry name" value="PYRIDOXAL KINASE"/>
    <property type="match status" value="1"/>
</dbReference>
<proteinExistence type="inferred from homology"/>
<evidence type="ECO:0000256" key="1">
    <source>
        <dbReference type="ARBA" id="ARBA00004750"/>
    </source>
</evidence>
<dbReference type="InterPro" id="IPR029056">
    <property type="entry name" value="Ribokinase-like"/>
</dbReference>
<evidence type="ECO:0000256" key="5">
    <source>
        <dbReference type="ARBA" id="ARBA00012104"/>
    </source>
</evidence>
<evidence type="ECO:0000259" key="15">
    <source>
        <dbReference type="Pfam" id="PF08543"/>
    </source>
</evidence>
<evidence type="ECO:0000256" key="13">
    <source>
        <dbReference type="ARBA" id="ARBA00047377"/>
    </source>
</evidence>
<evidence type="ECO:0000256" key="6">
    <source>
        <dbReference type="ARBA" id="ARBA00018134"/>
    </source>
</evidence>
<dbReference type="PANTHER" id="PTHR10534">
    <property type="entry name" value="PYRIDOXAL KINASE"/>
    <property type="match status" value="1"/>
</dbReference>
<sequence>MGDNGKLYVNEGLVPIYRQEIIPLATIITPNLFEAELLAEMKITNVDDVWKAISLLHAKGCETVVISSVEFQNEPGMNIFASKKKGDLREKLAMTIEKLPISFTGSGDLFAALFLSWMYRSNENLKESLEKTVASLQAVLKRTADYVKGKEINSTNKELKLIQSKVDIEKPKILCYASIVE</sequence>
<dbReference type="EC" id="2.7.1.35" evidence="5"/>
<reference evidence="16" key="1">
    <citation type="journal article" date="2023" name="Insect Mol. Biol.">
        <title>Genome sequencing provides insights into the evolution of gene families encoding plant cell wall-degrading enzymes in longhorned beetles.</title>
        <authorList>
            <person name="Shin N.R."/>
            <person name="Okamura Y."/>
            <person name="Kirsch R."/>
            <person name="Pauchet Y."/>
        </authorList>
    </citation>
    <scope>NUCLEOTIDE SEQUENCE</scope>
    <source>
        <strain evidence="16">MMC_N1</strain>
    </source>
</reference>
<comment type="pathway">
    <text evidence="3">Cofactor metabolism; pyridoxal 5'-phosphate salvage; pyridoxal 5'-phosphate from pyridoxal: step 1/1.</text>
</comment>
<comment type="pathway">
    <text evidence="2">Cofactor metabolism; pyridoxal 5'-phosphate salvage; pyridoxine 5'-phosphate from pyridoxine: step 1/1.</text>
</comment>
<dbReference type="SUPFAM" id="SSF53613">
    <property type="entry name" value="Ribokinase-like"/>
    <property type="match status" value="1"/>
</dbReference>
<dbReference type="Pfam" id="PF08543">
    <property type="entry name" value="Phos_pyr_kin"/>
    <property type="match status" value="1"/>
</dbReference>
<evidence type="ECO:0000256" key="4">
    <source>
        <dbReference type="ARBA" id="ARBA00008805"/>
    </source>
</evidence>
<comment type="catalytic activity">
    <reaction evidence="13">
        <text>pyridoxal + ATP = pyridoxal 5'-phosphate + ADP + H(+)</text>
        <dbReference type="Rhea" id="RHEA:10224"/>
        <dbReference type="ChEBI" id="CHEBI:15378"/>
        <dbReference type="ChEBI" id="CHEBI:17310"/>
        <dbReference type="ChEBI" id="CHEBI:30616"/>
        <dbReference type="ChEBI" id="CHEBI:456216"/>
        <dbReference type="ChEBI" id="CHEBI:597326"/>
        <dbReference type="EC" id="2.7.1.35"/>
    </reaction>
    <physiologicalReaction direction="left-to-right" evidence="13">
        <dbReference type="Rhea" id="RHEA:10225"/>
    </physiologicalReaction>
</comment>
<dbReference type="EMBL" id="JAPWTJ010001000">
    <property type="protein sequence ID" value="KAJ8974423.1"/>
    <property type="molecule type" value="Genomic_DNA"/>
</dbReference>
<dbReference type="Proteomes" id="UP001162164">
    <property type="component" value="Unassembled WGS sequence"/>
</dbReference>
<evidence type="ECO:0000256" key="14">
    <source>
        <dbReference type="ARBA" id="ARBA00048524"/>
    </source>
</evidence>
<name>A0ABQ9J9T1_9CUCU</name>
<evidence type="ECO:0000313" key="17">
    <source>
        <dbReference type="Proteomes" id="UP001162164"/>
    </source>
</evidence>
<comment type="similarity">
    <text evidence="4">Belongs to the pyridoxine kinase family.</text>
</comment>
<evidence type="ECO:0000313" key="16">
    <source>
        <dbReference type="EMBL" id="KAJ8974423.1"/>
    </source>
</evidence>
<dbReference type="Gene3D" id="3.40.1190.20">
    <property type="match status" value="1"/>
</dbReference>
<gene>
    <name evidence="16" type="ORF">NQ317_002451</name>
</gene>
<comment type="catalytic activity">
    <reaction evidence="14">
        <text>pyridoxine + ATP = pyridoxine 5'-phosphate + ADP + H(+)</text>
        <dbReference type="Rhea" id="RHEA:25108"/>
        <dbReference type="ChEBI" id="CHEBI:15378"/>
        <dbReference type="ChEBI" id="CHEBI:16709"/>
        <dbReference type="ChEBI" id="CHEBI:30616"/>
        <dbReference type="ChEBI" id="CHEBI:58589"/>
        <dbReference type="ChEBI" id="CHEBI:456216"/>
        <dbReference type="EC" id="2.7.1.35"/>
    </reaction>
    <physiologicalReaction direction="left-to-right" evidence="14">
        <dbReference type="Rhea" id="RHEA:25109"/>
    </physiologicalReaction>
</comment>
<evidence type="ECO:0000256" key="9">
    <source>
        <dbReference type="ARBA" id="ARBA00022777"/>
    </source>
</evidence>
<comment type="caution">
    <text evidence="16">The sequence shown here is derived from an EMBL/GenBank/DDBJ whole genome shotgun (WGS) entry which is preliminary data.</text>
</comment>
<keyword evidence="7" id="KW-0808">Transferase</keyword>
<evidence type="ECO:0000256" key="12">
    <source>
        <dbReference type="ARBA" id="ARBA00047310"/>
    </source>
</evidence>
<evidence type="ECO:0000256" key="10">
    <source>
        <dbReference type="ARBA" id="ARBA00022840"/>
    </source>
</evidence>
<evidence type="ECO:0000256" key="3">
    <source>
        <dbReference type="ARBA" id="ARBA00005210"/>
    </source>
</evidence>
<feature type="domain" description="Pyridoxamine kinase/Phosphomethylpyrimidine kinase" evidence="15">
    <location>
        <begin position="5"/>
        <end position="149"/>
    </location>
</feature>
<dbReference type="InterPro" id="IPR004625">
    <property type="entry name" value="PyrdxlKinase"/>
</dbReference>
<comment type="catalytic activity">
    <reaction evidence="12">
        <text>pyridoxamine + ATP = pyridoxamine 5'-phosphate + ADP + H(+)</text>
        <dbReference type="Rhea" id="RHEA:25104"/>
        <dbReference type="ChEBI" id="CHEBI:15378"/>
        <dbReference type="ChEBI" id="CHEBI:30616"/>
        <dbReference type="ChEBI" id="CHEBI:57761"/>
        <dbReference type="ChEBI" id="CHEBI:58451"/>
        <dbReference type="ChEBI" id="CHEBI:456216"/>
        <dbReference type="EC" id="2.7.1.35"/>
    </reaction>
    <physiologicalReaction direction="left-to-right" evidence="12">
        <dbReference type="Rhea" id="RHEA:25105"/>
    </physiologicalReaction>
</comment>
<keyword evidence="8" id="KW-0547">Nucleotide-binding</keyword>
<keyword evidence="10" id="KW-0067">ATP-binding</keyword>
<evidence type="ECO:0000256" key="11">
    <source>
        <dbReference type="ARBA" id="ARBA00032808"/>
    </source>
</evidence>
<evidence type="ECO:0000256" key="8">
    <source>
        <dbReference type="ARBA" id="ARBA00022741"/>
    </source>
</evidence>
<dbReference type="InterPro" id="IPR013749">
    <property type="entry name" value="PM/HMP-P_kinase-1"/>
</dbReference>
<organism evidence="16 17">
    <name type="scientific">Molorchus minor</name>
    <dbReference type="NCBI Taxonomy" id="1323400"/>
    <lineage>
        <taxon>Eukaryota</taxon>
        <taxon>Metazoa</taxon>
        <taxon>Ecdysozoa</taxon>
        <taxon>Arthropoda</taxon>
        <taxon>Hexapoda</taxon>
        <taxon>Insecta</taxon>
        <taxon>Pterygota</taxon>
        <taxon>Neoptera</taxon>
        <taxon>Endopterygota</taxon>
        <taxon>Coleoptera</taxon>
        <taxon>Polyphaga</taxon>
        <taxon>Cucujiformia</taxon>
        <taxon>Chrysomeloidea</taxon>
        <taxon>Cerambycidae</taxon>
        <taxon>Lamiinae</taxon>
        <taxon>Monochamini</taxon>
        <taxon>Molorchus</taxon>
    </lineage>
</organism>
<keyword evidence="17" id="KW-1185">Reference proteome</keyword>
<protein>
    <recommendedName>
        <fullName evidence="6">Pyridoxal kinase</fullName>
        <ecNumber evidence="5">2.7.1.35</ecNumber>
    </recommendedName>
    <alternativeName>
        <fullName evidence="11">Pyridoxine kinase</fullName>
    </alternativeName>
</protein>
<evidence type="ECO:0000256" key="2">
    <source>
        <dbReference type="ARBA" id="ARBA00004835"/>
    </source>
</evidence>
<accession>A0ABQ9J9T1</accession>